<dbReference type="InterPro" id="IPR048364">
    <property type="entry name" value="Hikeshi-like_C"/>
</dbReference>
<name>A0A7S3F5P4_9VIRI</name>
<evidence type="ECO:0000259" key="1">
    <source>
        <dbReference type="Pfam" id="PF21057"/>
    </source>
</evidence>
<feature type="domain" description="Hikeshi-like C-terminal" evidence="1">
    <location>
        <begin position="135"/>
        <end position="182"/>
    </location>
</feature>
<dbReference type="PANTHER" id="PTHR12925">
    <property type="entry name" value="HIKESHI FAMILY MEMBER"/>
    <property type="match status" value="1"/>
</dbReference>
<dbReference type="GO" id="GO:0006606">
    <property type="term" value="P:protein import into nucleus"/>
    <property type="evidence" value="ECO:0007669"/>
    <property type="project" value="TreeGrafter"/>
</dbReference>
<accession>A0A7S3F5P4</accession>
<dbReference type="GO" id="GO:0005634">
    <property type="term" value="C:nucleus"/>
    <property type="evidence" value="ECO:0007669"/>
    <property type="project" value="TreeGrafter"/>
</dbReference>
<gene>
    <name evidence="2" type="ORF">PSIN1315_LOCUS1860</name>
</gene>
<dbReference type="PANTHER" id="PTHR12925:SF0">
    <property type="entry name" value="PROTEIN HIKESHI"/>
    <property type="match status" value="1"/>
</dbReference>
<dbReference type="GO" id="GO:0061608">
    <property type="term" value="F:nuclear import signal receptor activity"/>
    <property type="evidence" value="ECO:0007669"/>
    <property type="project" value="TreeGrafter"/>
</dbReference>
<proteinExistence type="predicted"/>
<dbReference type="GO" id="GO:0005829">
    <property type="term" value="C:cytosol"/>
    <property type="evidence" value="ECO:0007669"/>
    <property type="project" value="TreeGrafter"/>
</dbReference>
<sequence>MAAFGLVFPGRSMAIAPGGALLRQVDATHYVLDLGACGVADALLVSTACLFLTDAAALPQDGSCALSLYVQSPGREFEWRGAVTLDRPSALIQLRWPPAAAAGSAQLGITLEPRAVNVGAAGTEEKEQAKQAGQVQFARQVGIDLLRYVSSFMGDGAQVATLLERWWKRFEDKYTRDPNFLAAQSLD</sequence>
<organism evidence="2">
    <name type="scientific">Prasinoderma singulare</name>
    <dbReference type="NCBI Taxonomy" id="676789"/>
    <lineage>
        <taxon>Eukaryota</taxon>
        <taxon>Viridiplantae</taxon>
        <taxon>Prasinodermophyta</taxon>
        <taxon>Prasinodermophyceae</taxon>
        <taxon>Prasinodermales</taxon>
        <taxon>Prasinodermaceae</taxon>
        <taxon>Prasinoderma</taxon>
    </lineage>
</organism>
<dbReference type="AlphaFoldDB" id="A0A7S3F5P4"/>
<protein>
    <recommendedName>
        <fullName evidence="1">Hikeshi-like C-terminal domain-containing protein</fullName>
    </recommendedName>
</protein>
<evidence type="ECO:0000313" key="2">
    <source>
        <dbReference type="EMBL" id="CAE0128117.1"/>
    </source>
</evidence>
<reference evidence="2" key="1">
    <citation type="submission" date="2021-01" db="EMBL/GenBank/DDBJ databases">
        <authorList>
            <person name="Corre E."/>
            <person name="Pelletier E."/>
            <person name="Niang G."/>
            <person name="Scheremetjew M."/>
            <person name="Finn R."/>
            <person name="Kale V."/>
            <person name="Holt S."/>
            <person name="Cochrane G."/>
            <person name="Meng A."/>
            <person name="Brown T."/>
            <person name="Cohen L."/>
        </authorList>
    </citation>
    <scope>NUCLEOTIDE SEQUENCE</scope>
    <source>
        <strain evidence="2">RCC927</strain>
    </source>
</reference>
<dbReference type="EMBL" id="HBHY01002897">
    <property type="protein sequence ID" value="CAE0128117.1"/>
    <property type="molecule type" value="Transcribed_RNA"/>
</dbReference>
<dbReference type="InterPro" id="IPR031318">
    <property type="entry name" value="OPI10"/>
</dbReference>
<dbReference type="Pfam" id="PF21057">
    <property type="entry name" value="Hikeshi-like_C"/>
    <property type="match status" value="1"/>
</dbReference>